<protein>
    <submittedName>
        <fullName evidence="2">Protein TIME FOR COFFEE isoform X3</fullName>
    </submittedName>
</protein>
<feature type="compositionally biased region" description="Low complexity" evidence="1">
    <location>
        <begin position="620"/>
        <end position="634"/>
    </location>
</feature>
<feature type="compositionally biased region" description="Low complexity" evidence="1">
    <location>
        <begin position="814"/>
        <end position="827"/>
    </location>
</feature>
<feature type="region of interest" description="Disordered" evidence="1">
    <location>
        <begin position="534"/>
        <end position="555"/>
    </location>
</feature>
<feature type="region of interest" description="Disordered" evidence="1">
    <location>
        <begin position="584"/>
        <end position="634"/>
    </location>
</feature>
<feature type="region of interest" description="Disordered" evidence="1">
    <location>
        <begin position="1277"/>
        <end position="1451"/>
    </location>
</feature>
<feature type="region of interest" description="Disordered" evidence="1">
    <location>
        <begin position="204"/>
        <end position="264"/>
    </location>
</feature>
<gene>
    <name evidence="2" type="ORF">HS088_TW14G01010</name>
</gene>
<feature type="compositionally biased region" description="Basic and acidic residues" evidence="1">
    <location>
        <begin position="534"/>
        <end position="544"/>
    </location>
</feature>
<sequence length="1593" mass="169417">MDRNREGRRINMAASNGLSRRRHRTISLRDSPEEDGPVELQETARLRDRGSVKKDRDRERDRDRDRERDRDRDRDRLSRSKRRRAERLMHGNNRENGDDESTEESANDEEEEDDDYGSGGGAERVGTSTRLLPPNPSLSSSMANHLYRKSFPLPSKIVKAATTSPWRPTDDMIGATVPRKARSVCAKRSHDWVASVSGVVGEQIHRQASTSPARSNGPNVQAMLSSTTPVSPSSSNASLKKKMKPNAPKQRPPKSSSKSASSAQDEIEIEIAEVLYGMNRQPQILSNREVIGNGSVKLDTREVGNSKSTSNAKSSVSSPMSNSPPTALQSNVISAPAHMSVVAPKRKRPRQVKYEDENPSAFTVRSEGPITSTTKVEIDPSEQPAKPEICSHNLEKSFGSAAENGGISHDLMASRAASAQAELPSETLRKPDGNLISDSKPMTEESEIRDLGETKEEPESLKKESPSRLGLDVDPENLKATKANSTVSQIENLREKFQIDLMAPPPLRLSPERDGEFDFVAVDAKAMVTDVETKTKTNGKEDVGTVKSSEGDNAEVEEKAAKMAAEVESQKRVVNKERNIDLQLDLEKSERDSGAAASLSGNKPHQNGQKQQQLLNADKNAQSNSSSLPMSMASWPGGLPPMGYMPPLQGVVSMDRSSVSSTTMQPPHLLFSHPRPKRCATHCYIARNIHYHQQFSRMNPYWPAAAGSALSYGAKACNVGVVPSTESLGNILGRGAAQDKGQGLAIFPGNTGKDKGSPAVNMVVDGAQRKQILLQQALPAGAPSNILHGPAFIFPLSQQQAAAAASVRPGSVKSSPAATGHGASSSTSSTETAAAAAASAISFSYPTIPGNEAQYLAILQNGAYPIPIPAHVGAPPAYRGAHAQAMPFFNGSFYSSQMLHQSSQLQQQQIPATQSHQGQHNQGHPNPSIPSGSSSSQKHLQNQQQVHSSSGINGNLLGFPGQKNQTSQSLQPQQRHQPQGQIVSHQTRQLESEAVSEDSPSTGDSRVSRANVSIYGQSFTMPFPPPNFALMNPAAVSTATGTNGNHIEKKQQPQQQGSKAGVESLPSPAFAMSFASMNGGATASGLDISSLAQNHALRQSLPESTRLGYHVTAAAQAAQHKKNYHASEEGKTSGSDALNMDEERRAMAGKVHATVGQSIGYFRSDATGNLVSTIPGSTVVDSSARTVNLGSASGRASNSIMSTAVSTVDSSRAQQQLHYQSFQHQHLMMVHRLQQQAQAAAVAARSKTPATSNGSIYPDQVTSSSSITAKFPNSAFPQSLVQSSSSPGQSSQWKNSVRAASQVPSPTTASSTSSSLKNITQHQGRSQQSQTQISFATNPKTSTAGQVQLPSVSNQSPSPPMVVGSPTTSISKSAGGSPRTTVSTSTGNKGGQASALSSQPAKSSQSLPSHKSSPVSGRSVPSILGNPHISSASMGTKSQLPQQQQLLQKHAMQQQAQIPFSSAYIQVQGQHAANTTNATSASSGYYLQRHRNEQQQQLQSSSATSSSGMLSLCPPVTSNTSTSDPTKAIAAAAAASNMKGGILTSQGLMHAPYSATQSSAKPHQLVPTSFSYVHPVPTPVQVKPAEQKQPAGE</sequence>
<feature type="compositionally biased region" description="Low complexity" evidence="1">
    <location>
        <begin position="1439"/>
        <end position="1451"/>
    </location>
</feature>
<feature type="compositionally biased region" description="Polar residues" evidence="1">
    <location>
        <begin position="1428"/>
        <end position="1438"/>
    </location>
</feature>
<accession>A0A7J7CRX5</accession>
<dbReference type="OrthoDB" id="784889at2759"/>
<evidence type="ECO:0000313" key="2">
    <source>
        <dbReference type="EMBL" id="KAF5736855.1"/>
    </source>
</evidence>
<feature type="compositionally biased region" description="Polar residues" evidence="1">
    <location>
        <begin position="998"/>
        <end position="1008"/>
    </location>
</feature>
<feature type="compositionally biased region" description="Low complexity" evidence="1">
    <location>
        <begin position="962"/>
        <end position="981"/>
    </location>
</feature>
<keyword evidence="3" id="KW-1185">Reference proteome</keyword>
<reference evidence="2 3" key="1">
    <citation type="journal article" date="2020" name="Nat. Commun.">
        <title>Genome of Tripterygium wilfordii and identification of cytochrome P450 involved in triptolide biosynthesis.</title>
        <authorList>
            <person name="Tu L."/>
            <person name="Su P."/>
            <person name="Zhang Z."/>
            <person name="Gao L."/>
            <person name="Wang J."/>
            <person name="Hu T."/>
            <person name="Zhou J."/>
            <person name="Zhang Y."/>
            <person name="Zhao Y."/>
            <person name="Liu Y."/>
            <person name="Song Y."/>
            <person name="Tong Y."/>
            <person name="Lu Y."/>
            <person name="Yang J."/>
            <person name="Xu C."/>
            <person name="Jia M."/>
            <person name="Peters R.J."/>
            <person name="Huang L."/>
            <person name="Gao W."/>
        </authorList>
    </citation>
    <scope>NUCLEOTIDE SEQUENCE [LARGE SCALE GENOMIC DNA]</scope>
    <source>
        <strain evidence="3">cv. XIE 37</strain>
        <tissue evidence="2">Leaf</tissue>
    </source>
</reference>
<feature type="compositionally biased region" description="Low complexity" evidence="1">
    <location>
        <begin position="1278"/>
        <end position="1334"/>
    </location>
</feature>
<dbReference type="PANTHER" id="PTHR34798:SF2">
    <property type="entry name" value="PROTEIN TIME FOR COFFEE"/>
    <property type="match status" value="1"/>
</dbReference>
<feature type="compositionally biased region" description="Polar residues" evidence="1">
    <location>
        <begin position="206"/>
        <end position="224"/>
    </location>
</feature>
<feature type="compositionally biased region" description="Low complexity" evidence="1">
    <location>
        <begin position="1402"/>
        <end position="1416"/>
    </location>
</feature>
<feature type="compositionally biased region" description="Basic and acidic residues" evidence="1">
    <location>
        <begin position="86"/>
        <end position="96"/>
    </location>
</feature>
<feature type="compositionally biased region" description="Polar residues" evidence="1">
    <location>
        <begin position="1365"/>
        <end position="1387"/>
    </location>
</feature>
<feature type="compositionally biased region" description="Basic and acidic residues" evidence="1">
    <location>
        <begin position="441"/>
        <end position="466"/>
    </location>
</feature>
<comment type="caution">
    <text evidence="2">The sequence shown here is derived from an EMBL/GenBank/DDBJ whole genome shotgun (WGS) entry which is preliminary data.</text>
</comment>
<evidence type="ECO:0000313" key="3">
    <source>
        <dbReference type="Proteomes" id="UP000593562"/>
    </source>
</evidence>
<dbReference type="Proteomes" id="UP000593562">
    <property type="component" value="Unassembled WGS sequence"/>
</dbReference>
<feature type="region of interest" description="Disordered" evidence="1">
    <location>
        <begin position="296"/>
        <end position="366"/>
    </location>
</feature>
<feature type="compositionally biased region" description="Low complexity" evidence="1">
    <location>
        <begin position="899"/>
        <end position="909"/>
    </location>
</feature>
<feature type="compositionally biased region" description="Basic and acidic residues" evidence="1">
    <location>
        <begin position="584"/>
        <end position="593"/>
    </location>
</feature>
<feature type="region of interest" description="Disordered" evidence="1">
    <location>
        <begin position="1490"/>
        <end position="1524"/>
    </location>
</feature>
<feature type="region of interest" description="Disordered" evidence="1">
    <location>
        <begin position="1039"/>
        <end position="1064"/>
    </location>
</feature>
<dbReference type="InterPro" id="IPR039317">
    <property type="entry name" value="TIC"/>
</dbReference>
<feature type="compositionally biased region" description="Basic and acidic residues" evidence="1">
    <location>
        <begin position="42"/>
        <end position="78"/>
    </location>
</feature>
<feature type="compositionally biased region" description="Polar residues" evidence="1">
    <location>
        <begin position="937"/>
        <end position="953"/>
    </location>
</feature>
<dbReference type="PANTHER" id="PTHR34798">
    <property type="entry name" value="PROTEIN TIME FOR COFFEE"/>
    <property type="match status" value="1"/>
</dbReference>
<feature type="compositionally biased region" description="Low complexity" evidence="1">
    <location>
        <begin position="225"/>
        <end position="235"/>
    </location>
</feature>
<feature type="region of interest" description="Disordered" evidence="1">
    <location>
        <begin position="899"/>
        <end position="1008"/>
    </location>
</feature>
<feature type="compositionally biased region" description="Polar residues" evidence="1">
    <location>
        <begin position="599"/>
        <end position="615"/>
    </location>
</feature>
<dbReference type="EMBL" id="JAAARO010000014">
    <property type="protein sequence ID" value="KAF5736855.1"/>
    <property type="molecule type" value="Genomic_DNA"/>
</dbReference>
<dbReference type="GO" id="GO:0005634">
    <property type="term" value="C:nucleus"/>
    <property type="evidence" value="ECO:0007669"/>
    <property type="project" value="TreeGrafter"/>
</dbReference>
<dbReference type="GO" id="GO:0042752">
    <property type="term" value="P:regulation of circadian rhythm"/>
    <property type="evidence" value="ECO:0007669"/>
    <property type="project" value="InterPro"/>
</dbReference>
<feature type="region of interest" description="Disordered" evidence="1">
    <location>
        <begin position="1"/>
        <end position="138"/>
    </location>
</feature>
<feature type="compositionally biased region" description="Acidic residues" evidence="1">
    <location>
        <begin position="97"/>
        <end position="116"/>
    </location>
</feature>
<feature type="compositionally biased region" description="Polar residues" evidence="1">
    <location>
        <begin position="910"/>
        <end position="924"/>
    </location>
</feature>
<proteinExistence type="predicted"/>
<dbReference type="InParanoid" id="A0A7J7CRX5"/>
<organism evidence="2 3">
    <name type="scientific">Tripterygium wilfordii</name>
    <name type="common">Thunder God vine</name>
    <dbReference type="NCBI Taxonomy" id="458696"/>
    <lineage>
        <taxon>Eukaryota</taxon>
        <taxon>Viridiplantae</taxon>
        <taxon>Streptophyta</taxon>
        <taxon>Embryophyta</taxon>
        <taxon>Tracheophyta</taxon>
        <taxon>Spermatophyta</taxon>
        <taxon>Magnoliopsida</taxon>
        <taxon>eudicotyledons</taxon>
        <taxon>Gunneridae</taxon>
        <taxon>Pentapetalae</taxon>
        <taxon>rosids</taxon>
        <taxon>fabids</taxon>
        <taxon>Celastrales</taxon>
        <taxon>Celastraceae</taxon>
        <taxon>Tripterygium</taxon>
    </lineage>
</organism>
<feature type="compositionally biased region" description="Low complexity" evidence="1">
    <location>
        <begin position="305"/>
        <end position="325"/>
    </location>
</feature>
<feature type="compositionally biased region" description="Low complexity" evidence="1">
    <location>
        <begin position="1494"/>
        <end position="1512"/>
    </location>
</feature>
<dbReference type="FunCoup" id="A0A7J7CRX5">
    <property type="interactions" value="2268"/>
</dbReference>
<feature type="compositionally biased region" description="Low complexity" evidence="1">
    <location>
        <begin position="247"/>
        <end position="264"/>
    </location>
</feature>
<feature type="compositionally biased region" description="Polar residues" evidence="1">
    <location>
        <begin position="1335"/>
        <end position="1356"/>
    </location>
</feature>
<name>A0A7J7CRX5_TRIWF</name>
<feature type="compositionally biased region" description="Low complexity" evidence="1">
    <location>
        <begin position="925"/>
        <end position="936"/>
    </location>
</feature>
<feature type="region of interest" description="Disordered" evidence="1">
    <location>
        <begin position="807"/>
        <end position="827"/>
    </location>
</feature>
<feature type="region of interest" description="Disordered" evidence="1">
    <location>
        <begin position="416"/>
        <end position="477"/>
    </location>
</feature>
<evidence type="ECO:0000256" key="1">
    <source>
        <dbReference type="SAM" id="MobiDB-lite"/>
    </source>
</evidence>